<evidence type="ECO:0000313" key="2">
    <source>
        <dbReference type="Proteomes" id="UP001595885"/>
    </source>
</evidence>
<sequence>MKIYCENTNSSFLNDNKGIGNDDNYYMKSKNKQYPQFVFTNMKGFSAGKFNYIKKAIKKYLEDDCPQIEGLLLKYDIKENGFGRIGEVYDETCGK</sequence>
<keyword evidence="2" id="KW-1185">Reference proteome</keyword>
<gene>
    <name evidence="1" type="ORF">ACFO3U_13720</name>
</gene>
<protein>
    <submittedName>
        <fullName evidence="1">Uncharacterized protein</fullName>
    </submittedName>
</protein>
<proteinExistence type="predicted"/>
<dbReference type="EMBL" id="JBHSGW010000028">
    <property type="protein sequence ID" value="MFC4741056.1"/>
    <property type="molecule type" value="Genomic_DNA"/>
</dbReference>
<comment type="caution">
    <text evidence="1">The sequence shown here is derived from an EMBL/GenBank/DDBJ whole genome shotgun (WGS) entry which is preliminary data.</text>
</comment>
<name>A0ABV9P8G1_9FLAO</name>
<evidence type="ECO:0000313" key="1">
    <source>
        <dbReference type="EMBL" id="MFC4741056.1"/>
    </source>
</evidence>
<dbReference type="Proteomes" id="UP001595885">
    <property type="component" value="Unassembled WGS sequence"/>
</dbReference>
<accession>A0ABV9P8G1</accession>
<reference evidence="2" key="1">
    <citation type="journal article" date="2019" name="Int. J. Syst. Evol. Microbiol.">
        <title>The Global Catalogue of Microorganisms (GCM) 10K type strain sequencing project: providing services to taxonomists for standard genome sequencing and annotation.</title>
        <authorList>
            <consortium name="The Broad Institute Genomics Platform"/>
            <consortium name="The Broad Institute Genome Sequencing Center for Infectious Disease"/>
            <person name="Wu L."/>
            <person name="Ma J."/>
        </authorList>
    </citation>
    <scope>NUCLEOTIDE SEQUENCE [LARGE SCALE GENOMIC DNA]</scope>
    <source>
        <strain evidence="2">CCUG 50349</strain>
    </source>
</reference>
<organism evidence="1 2">
    <name type="scientific">Flavobacterium ponti</name>
    <dbReference type="NCBI Taxonomy" id="665133"/>
    <lineage>
        <taxon>Bacteria</taxon>
        <taxon>Pseudomonadati</taxon>
        <taxon>Bacteroidota</taxon>
        <taxon>Flavobacteriia</taxon>
        <taxon>Flavobacteriales</taxon>
        <taxon>Flavobacteriaceae</taxon>
        <taxon>Flavobacterium</taxon>
    </lineage>
</organism>
<dbReference type="RefSeq" id="WP_379743644.1">
    <property type="nucleotide sequence ID" value="NZ_JBHSGW010000028.1"/>
</dbReference>